<comment type="caution">
    <text evidence="2">The sequence shown here is derived from an EMBL/GenBank/DDBJ whole genome shotgun (WGS) entry which is preliminary data.</text>
</comment>
<keyword evidence="3" id="KW-1185">Reference proteome</keyword>
<protein>
    <submittedName>
        <fullName evidence="2">Uncharacterized protein</fullName>
    </submittedName>
</protein>
<dbReference type="RefSeq" id="WP_183262877.1">
    <property type="nucleotide sequence ID" value="NZ_BAAAVZ010000013.1"/>
</dbReference>
<evidence type="ECO:0000313" key="2">
    <source>
        <dbReference type="EMBL" id="MBB4650896.1"/>
    </source>
</evidence>
<dbReference type="Proteomes" id="UP000539538">
    <property type="component" value="Unassembled WGS sequence"/>
</dbReference>
<evidence type="ECO:0000313" key="3">
    <source>
        <dbReference type="Proteomes" id="UP000539538"/>
    </source>
</evidence>
<reference evidence="2 3" key="1">
    <citation type="submission" date="2020-08" db="EMBL/GenBank/DDBJ databases">
        <title>Genomic Encyclopedia of Type Strains, Phase IV (KMG-IV): sequencing the most valuable type-strain genomes for metagenomic binning, comparative biology and taxonomic classification.</title>
        <authorList>
            <person name="Goeker M."/>
        </authorList>
    </citation>
    <scope>NUCLEOTIDE SEQUENCE [LARGE SCALE GENOMIC DNA]</scope>
    <source>
        <strain evidence="2 3">DSM 7050</strain>
    </source>
</reference>
<name>A0ABR6L4I3_9HYPH</name>
<proteinExistence type="predicted"/>
<sequence length="104" mass="11432">MMHVAPSAGFSEASSRDADIGRYLSHFGRVEALKLQVDSARRAANDSLGRLNALPQPEVGESTLFVAALDIHRRDREALFEAMRQLETAREALRLAASTVVPDR</sequence>
<keyword evidence="1" id="KW-0175">Coiled coil</keyword>
<accession>A0ABR6L4I3</accession>
<feature type="coiled-coil region" evidence="1">
    <location>
        <begin position="69"/>
        <end position="96"/>
    </location>
</feature>
<gene>
    <name evidence="2" type="ORF">GGQ99_002659</name>
</gene>
<dbReference type="EMBL" id="JACHOT010000003">
    <property type="protein sequence ID" value="MBB4650896.1"/>
    <property type="molecule type" value="Genomic_DNA"/>
</dbReference>
<evidence type="ECO:0000256" key="1">
    <source>
        <dbReference type="SAM" id="Coils"/>
    </source>
</evidence>
<organism evidence="2 3">
    <name type="scientific">Aminobacter niigataensis</name>
    <dbReference type="NCBI Taxonomy" id="83265"/>
    <lineage>
        <taxon>Bacteria</taxon>
        <taxon>Pseudomonadati</taxon>
        <taxon>Pseudomonadota</taxon>
        <taxon>Alphaproteobacteria</taxon>
        <taxon>Hyphomicrobiales</taxon>
        <taxon>Phyllobacteriaceae</taxon>
        <taxon>Aminobacter</taxon>
    </lineage>
</organism>